<evidence type="ECO:0000313" key="1">
    <source>
        <dbReference type="EMBL" id="AZP14990.1"/>
    </source>
</evidence>
<accession>A0A3Q9BUV6</accession>
<dbReference type="EMBL" id="CP034463">
    <property type="protein sequence ID" value="AZP14990.1"/>
    <property type="molecule type" value="Genomic_DNA"/>
</dbReference>
<protein>
    <submittedName>
        <fullName evidence="1">Uncharacterized protein</fullName>
    </submittedName>
</protein>
<dbReference type="KEGG" id="saqu:EJC51_01815"/>
<dbReference type="NCBIfam" id="NF046112">
    <property type="entry name" value="MSMEG_6209_Nter"/>
    <property type="match status" value="1"/>
</dbReference>
<dbReference type="RefSeq" id="WP_126269376.1">
    <property type="nucleotide sequence ID" value="NZ_CP034463.1"/>
</dbReference>
<proteinExistence type="predicted"/>
<dbReference type="Proteomes" id="UP000280197">
    <property type="component" value="Chromosome"/>
</dbReference>
<evidence type="ECO:0000313" key="2">
    <source>
        <dbReference type="Proteomes" id="UP000280197"/>
    </source>
</evidence>
<gene>
    <name evidence="1" type="ORF">EJC51_01815</name>
</gene>
<sequence length="106" mass="11884">MGANTAEAAVPDSIHELTDRLTASYANLLTAAIVRDVVRDCYQPLSNARIPTYVPILVEHSSRAKLRQLTRRSDPTVLLREHSGGMRGHSMTRAYRRVRVALTRSR</sequence>
<dbReference type="Gene3D" id="1.10.8.1060">
    <property type="entry name" value="Corynebacterium glutamicum thioredoxin-dependent arsenate reductase, N-terminal domain"/>
    <property type="match status" value="1"/>
</dbReference>
<keyword evidence="2" id="KW-1185">Reference proteome</keyword>
<organism evidence="1 2">
    <name type="scientific">Streptomyces aquilus</name>
    <dbReference type="NCBI Taxonomy" id="2548456"/>
    <lineage>
        <taxon>Bacteria</taxon>
        <taxon>Bacillati</taxon>
        <taxon>Actinomycetota</taxon>
        <taxon>Actinomycetes</taxon>
        <taxon>Kitasatosporales</taxon>
        <taxon>Streptomycetaceae</taxon>
        <taxon>Streptomyces</taxon>
    </lineage>
</organism>
<dbReference type="AlphaFoldDB" id="A0A3Q9BUV6"/>
<name>A0A3Q9BUV6_9ACTN</name>
<reference evidence="1 2" key="1">
    <citation type="submission" date="2018-12" db="EMBL/GenBank/DDBJ databases">
        <authorList>
            <person name="Li K."/>
        </authorList>
    </citation>
    <scope>NUCLEOTIDE SEQUENCE [LARGE SCALE GENOMIC DNA]</scope>
    <source>
        <strain evidence="2">CR22</strain>
    </source>
</reference>